<dbReference type="OrthoDB" id="9783544at2"/>
<gene>
    <name evidence="1" type="ORF">EDD57_10816</name>
</gene>
<dbReference type="AlphaFoldDB" id="A0A4R2RXY6"/>
<sequence>MNQIMKQWSQREDLQVLSLVGISKNAGKTTFLNGLGRAWSAESVGLFSIGVDGEAQDVWSGRSKPEVRIYKGWIVATSGICLQNEADAWEIIEALPIDSVAGRVYLARANRDTSVKLTGVPTRQWASLCIEQLKKVGCAKVIVDGAYNRKVMASPVWSDGFVLVVGASFSPSLPALVKEVKGWMAKLLLPSTTDDTELYQSFYRQEVCALQIDERWVLFTSHEWIQSQGSHISAEDLKQATKLYFHGALTKRVLEQLRWSGFTGEITIPDWTYLFDLLVKGSQIQVLFPSNLLAVSINSTSPDGGQVNPEELRTQIQQVVGDIPVWDVYREEWNPDVS</sequence>
<evidence type="ECO:0000313" key="2">
    <source>
        <dbReference type="Proteomes" id="UP000294746"/>
    </source>
</evidence>
<evidence type="ECO:0000313" key="1">
    <source>
        <dbReference type="EMBL" id="TCP69448.1"/>
    </source>
</evidence>
<organism evidence="1 2">
    <name type="scientific">Baia soyae</name>
    <dbReference type="NCBI Taxonomy" id="1544746"/>
    <lineage>
        <taxon>Bacteria</taxon>
        <taxon>Bacillati</taxon>
        <taxon>Bacillota</taxon>
        <taxon>Bacilli</taxon>
        <taxon>Bacillales</taxon>
        <taxon>Thermoactinomycetaceae</taxon>
        <taxon>Baia</taxon>
    </lineage>
</organism>
<accession>A0A4R2RXY6</accession>
<proteinExistence type="predicted"/>
<keyword evidence="2" id="KW-1185">Reference proteome</keyword>
<dbReference type="Proteomes" id="UP000294746">
    <property type="component" value="Unassembled WGS sequence"/>
</dbReference>
<dbReference type="EMBL" id="SLXV01000008">
    <property type="protein sequence ID" value="TCP69448.1"/>
    <property type="molecule type" value="Genomic_DNA"/>
</dbReference>
<dbReference type="RefSeq" id="WP_131848225.1">
    <property type="nucleotide sequence ID" value="NZ_SLXV01000008.1"/>
</dbReference>
<reference evidence="1 2" key="1">
    <citation type="submission" date="2019-03" db="EMBL/GenBank/DDBJ databases">
        <title>Genomic Encyclopedia of Type Strains, Phase IV (KMG-IV): sequencing the most valuable type-strain genomes for metagenomic binning, comparative biology and taxonomic classification.</title>
        <authorList>
            <person name="Goeker M."/>
        </authorList>
    </citation>
    <scope>NUCLEOTIDE SEQUENCE [LARGE SCALE GENOMIC DNA]</scope>
    <source>
        <strain evidence="1 2">DSM 46831</strain>
    </source>
</reference>
<comment type="caution">
    <text evidence="1">The sequence shown here is derived from an EMBL/GenBank/DDBJ whole genome shotgun (WGS) entry which is preliminary data.</text>
</comment>
<protein>
    <submittedName>
        <fullName evidence="1">Uncharacterized protein</fullName>
    </submittedName>
</protein>
<name>A0A4R2RXY6_9BACL</name>